<keyword evidence="4" id="KW-0028">Amino-acid biosynthesis</keyword>
<dbReference type="GO" id="GO:0046872">
    <property type="term" value="F:metal ion binding"/>
    <property type="evidence" value="ECO:0007669"/>
    <property type="project" value="UniProtKB-KW"/>
</dbReference>
<name>A0A485NW76_LYNPA</name>
<evidence type="ECO:0000256" key="9">
    <source>
        <dbReference type="ARBA" id="ARBA00023167"/>
    </source>
</evidence>
<dbReference type="InterPro" id="IPR014710">
    <property type="entry name" value="RmlC-like_jellyroll"/>
</dbReference>
<dbReference type="SUPFAM" id="SSF51182">
    <property type="entry name" value="RmlC-like cupins"/>
    <property type="match status" value="1"/>
</dbReference>
<evidence type="ECO:0000256" key="1">
    <source>
        <dbReference type="ARBA" id="ARBA00000428"/>
    </source>
</evidence>
<dbReference type="InterPro" id="IPR011051">
    <property type="entry name" value="RmlC_Cupin_sf"/>
</dbReference>
<dbReference type="InterPro" id="IPR004313">
    <property type="entry name" value="ARD"/>
</dbReference>
<reference evidence="11 12" key="1">
    <citation type="submission" date="2019-01" db="EMBL/GenBank/DDBJ databases">
        <authorList>
            <person name="Alioto T."/>
            <person name="Alioto T."/>
        </authorList>
    </citation>
    <scope>NUCLEOTIDE SEQUENCE [LARGE SCALE GENOMIC DNA]</scope>
</reference>
<dbReference type="GO" id="GO:0009086">
    <property type="term" value="P:methionine biosynthetic process"/>
    <property type="evidence" value="ECO:0007669"/>
    <property type="project" value="UniProtKB-KW"/>
</dbReference>
<evidence type="ECO:0000313" key="12">
    <source>
        <dbReference type="Proteomes" id="UP000386466"/>
    </source>
</evidence>
<feature type="non-terminal residue" evidence="11">
    <location>
        <position position="1"/>
    </location>
</feature>
<keyword evidence="12" id="KW-1185">Reference proteome</keyword>
<dbReference type="EMBL" id="CAAGRJ010022715">
    <property type="protein sequence ID" value="VFV36423.1"/>
    <property type="molecule type" value="Genomic_DNA"/>
</dbReference>
<protein>
    <recommendedName>
        <fullName evidence="10">acireductone dioxygenase (Fe(2+)-requiring)</fullName>
        <ecNumber evidence="10">1.13.11.54</ecNumber>
    </recommendedName>
</protein>
<gene>
    <name evidence="11" type="ORF">LYPA_23C019553</name>
</gene>
<evidence type="ECO:0000313" key="11">
    <source>
        <dbReference type="EMBL" id="VFV36423.1"/>
    </source>
</evidence>
<keyword evidence="7" id="KW-0560">Oxidoreductase</keyword>
<evidence type="ECO:0000256" key="5">
    <source>
        <dbReference type="ARBA" id="ARBA00022723"/>
    </source>
</evidence>
<dbReference type="EC" id="1.13.11.54" evidence="10"/>
<dbReference type="Pfam" id="PF03079">
    <property type="entry name" value="ARD"/>
    <property type="match status" value="1"/>
</dbReference>
<dbReference type="PANTHER" id="PTHR23418:SF0">
    <property type="entry name" value="ACIREDUCTONE DIOXYGENASE"/>
    <property type="match status" value="1"/>
</dbReference>
<dbReference type="GO" id="GO:0010309">
    <property type="term" value="F:acireductone dioxygenase [iron(II)-requiring] activity"/>
    <property type="evidence" value="ECO:0007669"/>
    <property type="project" value="UniProtKB-EC"/>
</dbReference>
<keyword evidence="5" id="KW-0479">Metal-binding</keyword>
<dbReference type="Proteomes" id="UP000386466">
    <property type="component" value="Unassembled WGS sequence"/>
</dbReference>
<keyword evidence="9" id="KW-0486">Methionine biosynthesis</keyword>
<keyword evidence="3" id="KW-0533">Nickel</keyword>
<comment type="cofactor">
    <cofactor evidence="2">
        <name>Fe(2+)</name>
        <dbReference type="ChEBI" id="CHEBI:29033"/>
    </cofactor>
</comment>
<evidence type="ECO:0000256" key="2">
    <source>
        <dbReference type="ARBA" id="ARBA00001954"/>
    </source>
</evidence>
<evidence type="ECO:0000256" key="7">
    <source>
        <dbReference type="ARBA" id="ARBA00023002"/>
    </source>
</evidence>
<keyword evidence="8" id="KW-0408">Iron</keyword>
<accession>A0A485NW76</accession>
<organism evidence="11 12">
    <name type="scientific">Lynx pardinus</name>
    <name type="common">Iberian lynx</name>
    <name type="synonym">Felis pardina</name>
    <dbReference type="NCBI Taxonomy" id="191816"/>
    <lineage>
        <taxon>Eukaryota</taxon>
        <taxon>Metazoa</taxon>
        <taxon>Chordata</taxon>
        <taxon>Craniata</taxon>
        <taxon>Vertebrata</taxon>
        <taxon>Euteleostomi</taxon>
        <taxon>Mammalia</taxon>
        <taxon>Eutheria</taxon>
        <taxon>Laurasiatheria</taxon>
        <taxon>Carnivora</taxon>
        <taxon>Feliformia</taxon>
        <taxon>Felidae</taxon>
        <taxon>Felinae</taxon>
        <taxon>Lynx</taxon>
    </lineage>
</organism>
<evidence type="ECO:0000256" key="8">
    <source>
        <dbReference type="ARBA" id="ARBA00023004"/>
    </source>
</evidence>
<evidence type="ECO:0000256" key="10">
    <source>
        <dbReference type="ARBA" id="ARBA00039005"/>
    </source>
</evidence>
<dbReference type="AlphaFoldDB" id="A0A485NW76"/>
<evidence type="ECO:0000256" key="3">
    <source>
        <dbReference type="ARBA" id="ARBA00022596"/>
    </source>
</evidence>
<evidence type="ECO:0000256" key="4">
    <source>
        <dbReference type="ARBA" id="ARBA00022605"/>
    </source>
</evidence>
<dbReference type="Gene3D" id="2.60.120.10">
    <property type="entry name" value="Jelly Rolls"/>
    <property type="match status" value="1"/>
</dbReference>
<dbReference type="PANTHER" id="PTHR23418">
    <property type="entry name" value="ACIREDUCTONE DIOXYGENASE"/>
    <property type="match status" value="1"/>
</dbReference>
<evidence type="ECO:0000256" key="6">
    <source>
        <dbReference type="ARBA" id="ARBA00022964"/>
    </source>
</evidence>
<comment type="catalytic activity">
    <reaction evidence="1">
        <text>1,2-dihydroxy-5-(methylsulfanyl)pent-1-en-3-one + O2 = 4-methylsulfanyl-2-oxobutanoate + formate + 2 H(+)</text>
        <dbReference type="Rhea" id="RHEA:24504"/>
        <dbReference type="ChEBI" id="CHEBI:15378"/>
        <dbReference type="ChEBI" id="CHEBI:15379"/>
        <dbReference type="ChEBI" id="CHEBI:15740"/>
        <dbReference type="ChEBI" id="CHEBI:16723"/>
        <dbReference type="ChEBI" id="CHEBI:49252"/>
        <dbReference type="EC" id="1.13.11.54"/>
    </reaction>
</comment>
<proteinExistence type="predicted"/>
<keyword evidence="6 11" id="KW-0223">Dioxygenase</keyword>
<sequence>ASYVDKSADDPRLPHRSEPCSLVGLEHLRLLGVLYWKFDADKYENDRELEKIQKQGNYSWVDTITICKDKLPNYEEKIKMF</sequence>